<evidence type="ECO:0000313" key="1">
    <source>
        <dbReference type="EMBL" id="OGB89701.1"/>
    </source>
</evidence>
<name>A0A1F4Q1A1_UNCSA</name>
<evidence type="ECO:0000313" key="2">
    <source>
        <dbReference type="Proteomes" id="UP000178724"/>
    </source>
</evidence>
<protein>
    <submittedName>
        <fullName evidence="1">Uncharacterized protein</fullName>
    </submittedName>
</protein>
<accession>A0A1F4Q1A1</accession>
<organism evidence="1 2">
    <name type="scientific">candidate division WOR-1 bacterium RIFCSPHIGHO2_01_FULL_53_15</name>
    <dbReference type="NCBI Taxonomy" id="1802564"/>
    <lineage>
        <taxon>Bacteria</taxon>
        <taxon>Bacillati</taxon>
        <taxon>Saganbacteria</taxon>
    </lineage>
</organism>
<proteinExistence type="predicted"/>
<dbReference type="AlphaFoldDB" id="A0A1F4Q1A1"/>
<dbReference type="EMBL" id="METM01000021">
    <property type="protein sequence ID" value="OGB89701.1"/>
    <property type="molecule type" value="Genomic_DNA"/>
</dbReference>
<gene>
    <name evidence="1" type="ORF">A2625_06210</name>
</gene>
<dbReference type="Proteomes" id="UP000178724">
    <property type="component" value="Unassembled WGS sequence"/>
</dbReference>
<comment type="caution">
    <text evidence="1">The sequence shown here is derived from an EMBL/GenBank/DDBJ whole genome shotgun (WGS) entry which is preliminary data.</text>
</comment>
<sequence>MIERIRHGRPLREVITRKSQLNLEFVASFRPTEARAFLKNILRLDHLAIPIERIAIPQNLGKFENLDVLQELGRTRFVVALMDRAGGLDARQAGLRNKPGYRDLTPKYQFHSPADLELMLADASAAARLLDGRLEKGSGTNNSPLKLEPASGRPGAWQIRQKVYRRTASGEIREEIEGRRVATGRITAMLRHEIESIEEEIEKNIGFLLALSKAAAAPAEVHWDELFDLYLEFTGFLVPRKRKAAIEIEWALQLLPVGTDDALRQAGYLLRQAVEDIGLRQRDLLVQKDRITFLKTEAGQRISGELRKFAEETCSALASHDVLTEPERLRKIYRNLGIFLGTFLRGEMREPWLQRAKSRVYGLKKILPAMIVIVNERNAMIDNVNKLRIQYQAWWREAAAGPGSAAAIEARIAKKEGEVLSSVKEALELLRELSDRLIGGLRKGGEHILRLENDLTFGAEGKRMSAEIMDVVLHDKLARFDRLKDYVSAWGKKGEPLGRALRVDALKMGLIFKASGGGKS</sequence>
<reference evidence="1 2" key="1">
    <citation type="journal article" date="2016" name="Nat. Commun.">
        <title>Thousands of microbial genomes shed light on interconnected biogeochemical processes in an aquifer system.</title>
        <authorList>
            <person name="Anantharaman K."/>
            <person name="Brown C.T."/>
            <person name="Hug L.A."/>
            <person name="Sharon I."/>
            <person name="Castelle C.J."/>
            <person name="Probst A.J."/>
            <person name="Thomas B.C."/>
            <person name="Singh A."/>
            <person name="Wilkins M.J."/>
            <person name="Karaoz U."/>
            <person name="Brodie E.L."/>
            <person name="Williams K.H."/>
            <person name="Hubbard S.S."/>
            <person name="Banfield J.F."/>
        </authorList>
    </citation>
    <scope>NUCLEOTIDE SEQUENCE [LARGE SCALE GENOMIC DNA]</scope>
</reference>